<dbReference type="EMBL" id="QZEI01000009">
    <property type="protein sequence ID" value="RLV60970.1"/>
    <property type="molecule type" value="Genomic_DNA"/>
</dbReference>
<accession>A0A3L8Q0L1</accession>
<protein>
    <submittedName>
        <fullName evidence="1">Uncharacterized protein</fullName>
    </submittedName>
</protein>
<evidence type="ECO:0000313" key="1">
    <source>
        <dbReference type="EMBL" id="RLV60970.1"/>
    </source>
</evidence>
<comment type="caution">
    <text evidence="1">The sequence shown here is derived from an EMBL/GenBank/DDBJ whole genome shotgun (WGS) entry which is preliminary data.</text>
</comment>
<dbReference type="Proteomes" id="UP000281474">
    <property type="component" value="Unassembled WGS sequence"/>
</dbReference>
<sequence length="106" mass="12077">MNKAELKHRHPEATAKELSVLWVYLNNNNIQDTRREVKMSYPKVSAILHKYGAIRSQAQARQLGHNNRGKAMSELDKAIASEARYGFLVHGFMDKWLKTKALPTSA</sequence>
<evidence type="ECO:0000313" key="2">
    <source>
        <dbReference type="Proteomes" id="UP000281474"/>
    </source>
</evidence>
<dbReference type="RefSeq" id="WP_121837655.1">
    <property type="nucleotide sequence ID" value="NZ_ML014758.1"/>
</dbReference>
<dbReference type="AlphaFoldDB" id="A0A3L8Q0L1"/>
<proteinExistence type="predicted"/>
<organism evidence="1 2">
    <name type="scientific">Parashewanella curva</name>
    <dbReference type="NCBI Taxonomy" id="2338552"/>
    <lineage>
        <taxon>Bacteria</taxon>
        <taxon>Pseudomonadati</taxon>
        <taxon>Pseudomonadota</taxon>
        <taxon>Gammaproteobacteria</taxon>
        <taxon>Alteromonadales</taxon>
        <taxon>Shewanellaceae</taxon>
        <taxon>Parashewanella</taxon>
    </lineage>
</organism>
<reference evidence="1 2" key="1">
    <citation type="submission" date="2018-09" db="EMBL/GenBank/DDBJ databases">
        <title>Phylogeny of the Shewanellaceae, and recommendation for two new genera, Pseudoshewanella and Parashewanella.</title>
        <authorList>
            <person name="Wang G."/>
        </authorList>
    </citation>
    <scope>NUCLEOTIDE SEQUENCE [LARGE SCALE GENOMIC DNA]</scope>
    <source>
        <strain evidence="1 2">C51</strain>
    </source>
</reference>
<gene>
    <name evidence="1" type="ORF">D5018_03775</name>
</gene>
<keyword evidence="2" id="KW-1185">Reference proteome</keyword>
<name>A0A3L8Q0L1_9GAMM</name>